<name>A0A927BFB8_9BACT</name>
<reference evidence="3" key="1">
    <citation type="submission" date="2020-09" db="EMBL/GenBank/DDBJ databases">
        <authorList>
            <person name="Kim M.K."/>
        </authorList>
    </citation>
    <scope>NUCLEOTIDE SEQUENCE</scope>
    <source>
        <strain evidence="3">BT664</strain>
    </source>
</reference>
<dbReference type="RefSeq" id="WP_191005788.1">
    <property type="nucleotide sequence ID" value="NZ_JACXAD010000015.1"/>
</dbReference>
<feature type="chain" id="PRO_5037779447" description="DUF4168 domain-containing protein" evidence="2">
    <location>
        <begin position="23"/>
        <end position="134"/>
    </location>
</feature>
<protein>
    <recommendedName>
        <fullName evidence="5">DUF4168 domain-containing protein</fullName>
    </recommendedName>
</protein>
<comment type="caution">
    <text evidence="3">The sequence shown here is derived from an EMBL/GenBank/DDBJ whole genome shotgun (WGS) entry which is preliminary data.</text>
</comment>
<evidence type="ECO:0000313" key="3">
    <source>
        <dbReference type="EMBL" id="MBD2768977.1"/>
    </source>
</evidence>
<organism evidence="3 4">
    <name type="scientific">Hymenobacter montanus</name>
    <dbReference type="NCBI Taxonomy" id="2771359"/>
    <lineage>
        <taxon>Bacteria</taxon>
        <taxon>Pseudomonadati</taxon>
        <taxon>Bacteroidota</taxon>
        <taxon>Cytophagia</taxon>
        <taxon>Cytophagales</taxon>
        <taxon>Hymenobacteraceae</taxon>
        <taxon>Hymenobacter</taxon>
    </lineage>
</organism>
<proteinExistence type="predicted"/>
<feature type="region of interest" description="Disordered" evidence="1">
    <location>
        <begin position="112"/>
        <end position="134"/>
    </location>
</feature>
<feature type="signal peptide" evidence="2">
    <location>
        <begin position="1"/>
        <end position="22"/>
    </location>
</feature>
<dbReference type="AlphaFoldDB" id="A0A927BFB8"/>
<accession>A0A927BFB8</accession>
<dbReference type="Proteomes" id="UP000612233">
    <property type="component" value="Unassembled WGS sequence"/>
</dbReference>
<keyword evidence="2" id="KW-0732">Signal</keyword>
<evidence type="ECO:0000256" key="1">
    <source>
        <dbReference type="SAM" id="MobiDB-lite"/>
    </source>
</evidence>
<dbReference type="EMBL" id="JACXAD010000015">
    <property type="protein sequence ID" value="MBD2768977.1"/>
    <property type="molecule type" value="Genomic_DNA"/>
</dbReference>
<evidence type="ECO:0008006" key="5">
    <source>
        <dbReference type="Google" id="ProtNLM"/>
    </source>
</evidence>
<sequence length="134" mass="14526">MIKLPTSALIFLLSLGAFGAHAQTPGRLPEQAVTNPSPGNDALTVTREMTSRLHLNEGQFLHLLPLNRTKLAQLNSINQEYKNDEALRAAKTSELEAQYELDCSRILTPSQLSQLQQAHGRPTPTIASTSPGVG</sequence>
<feature type="compositionally biased region" description="Polar residues" evidence="1">
    <location>
        <begin position="125"/>
        <end position="134"/>
    </location>
</feature>
<evidence type="ECO:0000313" key="4">
    <source>
        <dbReference type="Proteomes" id="UP000612233"/>
    </source>
</evidence>
<evidence type="ECO:0000256" key="2">
    <source>
        <dbReference type="SAM" id="SignalP"/>
    </source>
</evidence>
<keyword evidence="4" id="KW-1185">Reference proteome</keyword>
<gene>
    <name evidence="3" type="ORF">IC235_13880</name>
</gene>